<keyword evidence="3" id="KW-1185">Reference proteome</keyword>
<proteinExistence type="predicted"/>
<evidence type="ECO:0000256" key="1">
    <source>
        <dbReference type="SAM" id="Phobius"/>
    </source>
</evidence>
<keyword evidence="1" id="KW-1133">Transmembrane helix</keyword>
<feature type="transmembrane region" description="Helical" evidence="1">
    <location>
        <begin position="230"/>
        <end position="253"/>
    </location>
</feature>
<dbReference type="Proteomes" id="UP000039865">
    <property type="component" value="Unassembled WGS sequence"/>
</dbReference>
<dbReference type="AlphaFoldDB" id="A0A078AK88"/>
<evidence type="ECO:0000313" key="2">
    <source>
        <dbReference type="EMBL" id="CDW82795.1"/>
    </source>
</evidence>
<gene>
    <name evidence="2" type="primary">Contig3884.g4146</name>
    <name evidence="2" type="ORF">STYLEM_11830</name>
</gene>
<keyword evidence="1" id="KW-0812">Transmembrane</keyword>
<protein>
    <recommendedName>
        <fullName evidence="4">Transmembrane protein</fullName>
    </recommendedName>
</protein>
<reference evidence="2 3" key="1">
    <citation type="submission" date="2014-06" db="EMBL/GenBank/DDBJ databases">
        <authorList>
            <person name="Swart Estienne"/>
        </authorList>
    </citation>
    <scope>NUCLEOTIDE SEQUENCE [LARGE SCALE GENOMIC DNA]</scope>
    <source>
        <strain evidence="2 3">130c</strain>
    </source>
</reference>
<dbReference type="InParanoid" id="A0A078AK88"/>
<evidence type="ECO:0008006" key="4">
    <source>
        <dbReference type="Google" id="ProtNLM"/>
    </source>
</evidence>
<keyword evidence="1" id="KW-0472">Membrane</keyword>
<organism evidence="2 3">
    <name type="scientific">Stylonychia lemnae</name>
    <name type="common">Ciliate</name>
    <dbReference type="NCBI Taxonomy" id="5949"/>
    <lineage>
        <taxon>Eukaryota</taxon>
        <taxon>Sar</taxon>
        <taxon>Alveolata</taxon>
        <taxon>Ciliophora</taxon>
        <taxon>Intramacronucleata</taxon>
        <taxon>Spirotrichea</taxon>
        <taxon>Stichotrichia</taxon>
        <taxon>Sporadotrichida</taxon>
        <taxon>Oxytrichidae</taxon>
        <taxon>Stylonychinae</taxon>
        <taxon>Stylonychia</taxon>
    </lineage>
</organism>
<evidence type="ECO:0000313" key="3">
    <source>
        <dbReference type="Proteomes" id="UP000039865"/>
    </source>
</evidence>
<accession>A0A078AK88</accession>
<name>A0A078AK88_STYLE</name>
<sequence>MNYCFSQSPIILCSDEYLPETTIAKQSMCLMKPSNVELANYGKQYNCDGTPLVLQSGFQSLIKMEVDLQNYFVCYKKFQLLSYEEDLDQDDIEGIQLKISEIYKYQMKDLAVTYFHKDVWEQADLKTVANSYNQNGENLNILDSGVSIFFDHLNDDDVNIVTYPDSSHRFSLIELNDAYVIGIKEQPLDQNQVDLARGYVQFKVLAQIKYSKLFYDKQNLSINLKKQEQLVIVILIAFILMSVLLLIGIFIYCKFIKRNRKTQRQISGQQENLSIPDGTISSNITVSNRQEEIGYSIQEGNNNPNINTQNLDAIVESHRLGNQRENENNGMNEQDLQNFDNPIPRFQIDFNPYDSVRSTSFLKQNLDEIVNEGLRQSPGQITITETLEIDLDDDDDEEAEQQNKKENNYY</sequence>
<dbReference type="EMBL" id="CCKQ01011253">
    <property type="protein sequence ID" value="CDW82795.1"/>
    <property type="molecule type" value="Genomic_DNA"/>
</dbReference>